<feature type="non-terminal residue" evidence="3">
    <location>
        <position position="1"/>
    </location>
</feature>
<keyword evidence="1" id="KW-0175">Coiled coil</keyword>
<evidence type="ECO:0000256" key="1">
    <source>
        <dbReference type="SAM" id="Coils"/>
    </source>
</evidence>
<accession>A0A820FZ44</accession>
<dbReference type="Proteomes" id="UP000663866">
    <property type="component" value="Unassembled WGS sequence"/>
</dbReference>
<sequence length="123" mass="14771">VQTHSRDHSISCLKFHNTICRFGFPRPVARRTFICEPFKPENDQCKERVQRAKTIVKEMNATINVLEKEKALLWSDFDSLLCKYNWTYDDYEWSLTVVHRRPTLIHKREPNARCINHSTMRNY</sequence>
<comment type="caution">
    <text evidence="3">The sequence shown here is derived from an EMBL/GenBank/DDBJ whole genome shotgun (WGS) entry which is preliminary data.</text>
</comment>
<dbReference type="EMBL" id="CAJNRF010005124">
    <property type="protein sequence ID" value="CAF2067607.1"/>
    <property type="molecule type" value="Genomic_DNA"/>
</dbReference>
<dbReference type="EMBL" id="CAJOBG010009589">
    <property type="protein sequence ID" value="CAF4269319.1"/>
    <property type="molecule type" value="Genomic_DNA"/>
</dbReference>
<evidence type="ECO:0000313" key="4">
    <source>
        <dbReference type="Proteomes" id="UP000663866"/>
    </source>
</evidence>
<name>A0A820FZ44_9BILA</name>
<feature type="coiled-coil region" evidence="1">
    <location>
        <begin position="42"/>
        <end position="69"/>
    </location>
</feature>
<dbReference type="Proteomes" id="UP000663856">
    <property type="component" value="Unassembled WGS sequence"/>
</dbReference>
<keyword evidence="4" id="KW-1185">Reference proteome</keyword>
<protein>
    <submittedName>
        <fullName evidence="3">Uncharacterized protein</fullName>
    </submittedName>
</protein>
<dbReference type="AlphaFoldDB" id="A0A820FZ44"/>
<reference evidence="3" key="1">
    <citation type="submission" date="2021-02" db="EMBL/GenBank/DDBJ databases">
        <authorList>
            <person name="Nowell W R."/>
        </authorList>
    </citation>
    <scope>NUCLEOTIDE SEQUENCE</scope>
</reference>
<evidence type="ECO:0000313" key="3">
    <source>
        <dbReference type="EMBL" id="CAF4269319.1"/>
    </source>
</evidence>
<evidence type="ECO:0000313" key="2">
    <source>
        <dbReference type="EMBL" id="CAF2067607.1"/>
    </source>
</evidence>
<gene>
    <name evidence="3" type="ORF">OVN521_LOCUS30002</name>
    <name evidence="2" type="ORF">WKI299_LOCUS13539</name>
</gene>
<proteinExistence type="predicted"/>
<organism evidence="3 4">
    <name type="scientific">Rotaria magnacalcarata</name>
    <dbReference type="NCBI Taxonomy" id="392030"/>
    <lineage>
        <taxon>Eukaryota</taxon>
        <taxon>Metazoa</taxon>
        <taxon>Spiralia</taxon>
        <taxon>Gnathifera</taxon>
        <taxon>Rotifera</taxon>
        <taxon>Eurotatoria</taxon>
        <taxon>Bdelloidea</taxon>
        <taxon>Philodinida</taxon>
        <taxon>Philodinidae</taxon>
        <taxon>Rotaria</taxon>
    </lineage>
</organism>